<dbReference type="RefSeq" id="WP_262333611.1">
    <property type="nucleotide sequence ID" value="NZ_JANZQG010000003.1"/>
</dbReference>
<gene>
    <name evidence="5" type="ORF">Q4436_09065</name>
</gene>
<dbReference type="SUPFAM" id="SSF46785">
    <property type="entry name" value="Winged helix' DNA-binding domain"/>
    <property type="match status" value="1"/>
</dbReference>
<name>A0ABD5A368_9LACO</name>
<dbReference type="SMART" id="SM00347">
    <property type="entry name" value="HTH_MARR"/>
    <property type="match status" value="1"/>
</dbReference>
<dbReference type="GO" id="GO:0006355">
    <property type="term" value="P:regulation of DNA-templated transcription"/>
    <property type="evidence" value="ECO:0007669"/>
    <property type="project" value="UniProtKB-ARBA"/>
</dbReference>
<dbReference type="PANTHER" id="PTHR42756:SF2">
    <property type="entry name" value="MARR FAMILY REGULATORY PROTEIN"/>
    <property type="match status" value="1"/>
</dbReference>
<comment type="caution">
    <text evidence="5">The sequence shown here is derived from an EMBL/GenBank/DDBJ whole genome shotgun (WGS) entry which is preliminary data.</text>
</comment>
<sequence length="152" mass="17472">MEKEDILRQIGSISRALDSIANIEFKDLKLNRGQYLYLVRIFEHPGIISDQLAILLNIDRTTTSRGVRKIEQAGLVFKKDDEVNKKIKHLFVTEAGEKLAKEIEKENAYSNELMIKGLSKTEQAELGRYLSIIEKNANENWSFVKNGGKREY</sequence>
<evidence type="ECO:0000313" key="6">
    <source>
        <dbReference type="Proteomes" id="UP001169713"/>
    </source>
</evidence>
<dbReference type="Gene3D" id="1.10.10.10">
    <property type="entry name" value="Winged helix-like DNA-binding domain superfamily/Winged helix DNA-binding domain"/>
    <property type="match status" value="1"/>
</dbReference>
<evidence type="ECO:0000313" key="5">
    <source>
        <dbReference type="EMBL" id="MDO6362269.1"/>
    </source>
</evidence>
<evidence type="ECO:0000259" key="4">
    <source>
        <dbReference type="PROSITE" id="PS50995"/>
    </source>
</evidence>
<protein>
    <submittedName>
        <fullName evidence="5">MarR family transcriptional regulator</fullName>
    </submittedName>
</protein>
<keyword evidence="2" id="KW-0238">DNA-binding</keyword>
<feature type="domain" description="HTH marR-type" evidence="4">
    <location>
        <begin position="3"/>
        <end position="135"/>
    </location>
</feature>
<dbReference type="PROSITE" id="PS50995">
    <property type="entry name" value="HTH_MARR_2"/>
    <property type="match status" value="1"/>
</dbReference>
<organism evidence="5 6">
    <name type="scientific">Lactobacillus paragasseri</name>
    <dbReference type="NCBI Taxonomy" id="2107999"/>
    <lineage>
        <taxon>Bacteria</taxon>
        <taxon>Bacillati</taxon>
        <taxon>Bacillota</taxon>
        <taxon>Bacilli</taxon>
        <taxon>Lactobacillales</taxon>
        <taxon>Lactobacillaceae</taxon>
        <taxon>Lactobacillus</taxon>
    </lineage>
</organism>
<accession>A0ABD5A368</accession>
<evidence type="ECO:0000256" key="1">
    <source>
        <dbReference type="ARBA" id="ARBA00023015"/>
    </source>
</evidence>
<dbReference type="PANTHER" id="PTHR42756">
    <property type="entry name" value="TRANSCRIPTIONAL REGULATOR, MARR"/>
    <property type="match status" value="1"/>
</dbReference>
<dbReference type="Proteomes" id="UP001169713">
    <property type="component" value="Unassembled WGS sequence"/>
</dbReference>
<dbReference type="InterPro" id="IPR036390">
    <property type="entry name" value="WH_DNA-bd_sf"/>
</dbReference>
<keyword evidence="3" id="KW-0804">Transcription</keyword>
<dbReference type="EMBL" id="JAUONS010000009">
    <property type="protein sequence ID" value="MDO6362269.1"/>
    <property type="molecule type" value="Genomic_DNA"/>
</dbReference>
<dbReference type="InterPro" id="IPR036388">
    <property type="entry name" value="WH-like_DNA-bd_sf"/>
</dbReference>
<dbReference type="AlphaFoldDB" id="A0ABD5A368"/>
<reference evidence="5" key="1">
    <citation type="submission" date="2023-07" db="EMBL/GenBank/DDBJ databases">
        <title>Whole Genome Sequencing of Colonoscopy isolates.</title>
        <authorList>
            <person name="Surve S.V."/>
            <person name="Valls R.A."/>
            <person name="Barrak K.E."/>
            <person name="Gardner T.B."/>
            <person name="O'Toole G.A."/>
        </authorList>
    </citation>
    <scope>NUCLEOTIDE SEQUENCE</scope>
    <source>
        <strain evidence="5">GP0003</strain>
    </source>
</reference>
<dbReference type="GO" id="GO:0003677">
    <property type="term" value="F:DNA binding"/>
    <property type="evidence" value="ECO:0007669"/>
    <property type="project" value="UniProtKB-KW"/>
</dbReference>
<dbReference type="InterPro" id="IPR000835">
    <property type="entry name" value="HTH_MarR-typ"/>
</dbReference>
<dbReference type="Pfam" id="PF01047">
    <property type="entry name" value="MarR"/>
    <property type="match status" value="1"/>
</dbReference>
<evidence type="ECO:0000256" key="2">
    <source>
        <dbReference type="ARBA" id="ARBA00023125"/>
    </source>
</evidence>
<keyword evidence="1" id="KW-0805">Transcription regulation</keyword>
<proteinExistence type="predicted"/>
<evidence type="ECO:0000256" key="3">
    <source>
        <dbReference type="ARBA" id="ARBA00023163"/>
    </source>
</evidence>